<dbReference type="RefSeq" id="WP_126499510.1">
    <property type="nucleotide sequence ID" value="NZ_LR134479.1"/>
</dbReference>
<gene>
    <name evidence="2" type="ORF">NCTC10207_00249</name>
</gene>
<sequence>MAVVTIIGGHGKVALLAEPLLVERGHTVNALIRRPEQSEDIVTRGANPVVTDITALSTEEMAKLLTELGTEVLVWSAGAGGVGGPERTYAVDRDAAIRSMDAARLAGIKRYVMVSYLGAGAGHGIDPDNSFYAYAESKAIADEYLRGSGLDYTILGPGMLTLEEAGGITLGIEPAHTPGAESNTPRATVAQVLAAVLEDPSTVGKALPFIGGPTPIAQALASAPNSNKLR</sequence>
<proteinExistence type="predicted"/>
<dbReference type="SUPFAM" id="SSF51735">
    <property type="entry name" value="NAD(P)-binding Rossmann-fold domains"/>
    <property type="match status" value="1"/>
</dbReference>
<evidence type="ECO:0000259" key="1">
    <source>
        <dbReference type="Pfam" id="PF13460"/>
    </source>
</evidence>
<evidence type="ECO:0000313" key="3">
    <source>
        <dbReference type="Proteomes" id="UP000282386"/>
    </source>
</evidence>
<accession>A0A7Z9A309</accession>
<dbReference type="Proteomes" id="UP000282386">
    <property type="component" value="Chromosome"/>
</dbReference>
<dbReference type="PANTHER" id="PTHR15020:SF50">
    <property type="entry name" value="UPF0659 PROTEIN YMR090W"/>
    <property type="match status" value="1"/>
</dbReference>
<name>A0A7Z9A309_9MICC</name>
<dbReference type="Gene3D" id="3.40.50.720">
    <property type="entry name" value="NAD(P)-binding Rossmann-like Domain"/>
    <property type="match status" value="1"/>
</dbReference>
<reference evidence="2 3" key="1">
    <citation type="submission" date="2018-12" db="EMBL/GenBank/DDBJ databases">
        <authorList>
            <consortium name="Pathogen Informatics"/>
        </authorList>
    </citation>
    <scope>NUCLEOTIDE SEQUENCE [LARGE SCALE GENOMIC DNA]</scope>
    <source>
        <strain evidence="2 3">NCTC10207</strain>
    </source>
</reference>
<dbReference type="InterPro" id="IPR016040">
    <property type="entry name" value="NAD(P)-bd_dom"/>
</dbReference>
<dbReference type="AlphaFoldDB" id="A0A7Z9A309"/>
<organism evidence="2 3">
    <name type="scientific">Rothia aeria</name>
    <dbReference type="NCBI Taxonomy" id="172042"/>
    <lineage>
        <taxon>Bacteria</taxon>
        <taxon>Bacillati</taxon>
        <taxon>Actinomycetota</taxon>
        <taxon>Actinomycetes</taxon>
        <taxon>Micrococcales</taxon>
        <taxon>Micrococcaceae</taxon>
        <taxon>Rothia</taxon>
    </lineage>
</organism>
<dbReference type="Pfam" id="PF13460">
    <property type="entry name" value="NAD_binding_10"/>
    <property type="match status" value="1"/>
</dbReference>
<dbReference type="CDD" id="cd05243">
    <property type="entry name" value="SDR_a5"/>
    <property type="match status" value="1"/>
</dbReference>
<dbReference type="EMBL" id="LR134479">
    <property type="protein sequence ID" value="VEI22181.1"/>
    <property type="molecule type" value="Genomic_DNA"/>
</dbReference>
<evidence type="ECO:0000313" key="2">
    <source>
        <dbReference type="EMBL" id="VEI22181.1"/>
    </source>
</evidence>
<protein>
    <submittedName>
        <fullName evidence="2">NADH-flavin reductase</fullName>
    </submittedName>
</protein>
<dbReference type="PANTHER" id="PTHR15020">
    <property type="entry name" value="FLAVIN REDUCTASE-RELATED"/>
    <property type="match status" value="1"/>
</dbReference>
<dbReference type="InterPro" id="IPR036291">
    <property type="entry name" value="NAD(P)-bd_dom_sf"/>
</dbReference>
<feature type="domain" description="NAD(P)-binding" evidence="1">
    <location>
        <begin position="8"/>
        <end position="200"/>
    </location>
</feature>